<evidence type="ECO:0000256" key="4">
    <source>
        <dbReference type="ARBA" id="ARBA00022840"/>
    </source>
</evidence>
<dbReference type="HAMAP" id="MF_00020">
    <property type="entry name" value="Acetate_kinase"/>
    <property type="match status" value="1"/>
</dbReference>
<dbReference type="GO" id="GO:0005524">
    <property type="term" value="F:ATP binding"/>
    <property type="evidence" value="ECO:0007669"/>
    <property type="project" value="UniProtKB-KW"/>
</dbReference>
<evidence type="ECO:0000313" key="5">
    <source>
        <dbReference type="EMBL" id="MPL70076.1"/>
    </source>
</evidence>
<reference evidence="5" key="1">
    <citation type="submission" date="2019-08" db="EMBL/GenBank/DDBJ databases">
        <authorList>
            <person name="Kucharzyk K."/>
            <person name="Murdoch R.W."/>
            <person name="Higgins S."/>
            <person name="Loffler F."/>
        </authorList>
    </citation>
    <scope>NUCLEOTIDE SEQUENCE</scope>
</reference>
<dbReference type="EMBL" id="VSSQ01000051">
    <property type="protein sequence ID" value="MPL70076.1"/>
    <property type="molecule type" value="Genomic_DNA"/>
</dbReference>
<dbReference type="InterPro" id="IPR043129">
    <property type="entry name" value="ATPase_NBD"/>
</dbReference>
<dbReference type="EC" id="2.7.2.1" evidence="5"/>
<evidence type="ECO:0000256" key="1">
    <source>
        <dbReference type="ARBA" id="ARBA00022679"/>
    </source>
</evidence>
<dbReference type="InterPro" id="IPR000890">
    <property type="entry name" value="Aliphatic_acid_kin_short-chain"/>
</dbReference>
<keyword evidence="2" id="KW-0547">Nucleotide-binding</keyword>
<dbReference type="Pfam" id="PF00871">
    <property type="entry name" value="Acetate_kinase"/>
    <property type="match status" value="1"/>
</dbReference>
<accession>A0A644TSV3</accession>
<evidence type="ECO:0000256" key="2">
    <source>
        <dbReference type="ARBA" id="ARBA00022741"/>
    </source>
</evidence>
<name>A0A644TSV3_9ZZZZ</name>
<dbReference type="GO" id="GO:0006083">
    <property type="term" value="P:acetate metabolic process"/>
    <property type="evidence" value="ECO:0007669"/>
    <property type="project" value="TreeGrafter"/>
</dbReference>
<keyword evidence="3 5" id="KW-0418">Kinase</keyword>
<dbReference type="Gene3D" id="3.30.420.40">
    <property type="match status" value="2"/>
</dbReference>
<dbReference type="PIRSF" id="PIRSF000722">
    <property type="entry name" value="Acetate_prop_kin"/>
    <property type="match status" value="1"/>
</dbReference>
<comment type="caution">
    <text evidence="5">The sequence shown here is derived from an EMBL/GenBank/DDBJ whole genome shotgun (WGS) entry which is preliminary data.</text>
</comment>
<keyword evidence="1 5" id="KW-0808">Transferase</keyword>
<dbReference type="PANTHER" id="PTHR21060">
    <property type="entry name" value="ACETATE KINASE"/>
    <property type="match status" value="1"/>
</dbReference>
<dbReference type="CDD" id="cd24010">
    <property type="entry name" value="ASKHA_NBD_AcK_PK"/>
    <property type="match status" value="1"/>
</dbReference>
<dbReference type="InterPro" id="IPR004372">
    <property type="entry name" value="Ac/propionate_kinase"/>
</dbReference>
<dbReference type="AlphaFoldDB" id="A0A644TSV3"/>
<protein>
    <submittedName>
        <fullName evidence="5">Acetate kinase</fullName>
        <ecNumber evidence="5">2.7.2.1</ecNumber>
    </submittedName>
</protein>
<dbReference type="GO" id="GO:0008776">
    <property type="term" value="F:acetate kinase activity"/>
    <property type="evidence" value="ECO:0007669"/>
    <property type="project" value="UniProtKB-EC"/>
</dbReference>
<evidence type="ECO:0000256" key="3">
    <source>
        <dbReference type="ARBA" id="ARBA00022777"/>
    </source>
</evidence>
<dbReference type="PROSITE" id="PS01075">
    <property type="entry name" value="ACETATE_KINASE_1"/>
    <property type="match status" value="1"/>
</dbReference>
<dbReference type="PRINTS" id="PR00471">
    <property type="entry name" value="ACETATEKNASE"/>
</dbReference>
<organism evidence="5">
    <name type="scientific">bioreactor metagenome</name>
    <dbReference type="NCBI Taxonomy" id="1076179"/>
    <lineage>
        <taxon>unclassified sequences</taxon>
        <taxon>metagenomes</taxon>
        <taxon>ecological metagenomes</taxon>
    </lineage>
</organism>
<dbReference type="PROSITE" id="PS01076">
    <property type="entry name" value="ACETATE_KINASE_2"/>
    <property type="match status" value="1"/>
</dbReference>
<dbReference type="SUPFAM" id="SSF53067">
    <property type="entry name" value="Actin-like ATPase domain"/>
    <property type="match status" value="2"/>
</dbReference>
<proteinExistence type="inferred from homology"/>
<sequence length="399" mass="43497">MNVLVLNCGSSSIKYQLVDMSNDAAVLAKGLIERIGLEMGEFTHRPEGKDKYYIKTPIPTHKVGIDLVLNALIDEKIGVIKSLDEINACGHRVAHGGEVFKTSVVVGINEKAKIKELCALAPLHNPANLEGIEAMEALLPKVTQVAVFDTSFHQTMPKEAYMYAIDYKYYTDDKIRRYGFHGTSHKFVAEKAAKLAGLDINNSKIVSCHLGNGASICAIQDGKSVDTSMGFTPVEGLVMGTRAGDLDIGAFLFICEKEGLNINAANNLINKKSGLLGISGHSDMREVCEGKKKGVERDVVAFDLFCNRVRKYIGAYAATMGGVDLILFTGGIGENADDVREKICERLEFLGVDFNKEANKGQRGVDLMISKPSSKVKVMMVSTNEEYVIAKDTYSLAKK</sequence>
<dbReference type="InterPro" id="IPR023865">
    <property type="entry name" value="Aliphatic_acid_kinase_CS"/>
</dbReference>
<dbReference type="PANTHER" id="PTHR21060:SF15">
    <property type="entry name" value="ACETATE KINASE-RELATED"/>
    <property type="match status" value="1"/>
</dbReference>
<dbReference type="NCBIfam" id="TIGR00016">
    <property type="entry name" value="ackA"/>
    <property type="match status" value="1"/>
</dbReference>
<keyword evidence="4" id="KW-0067">ATP-binding</keyword>
<gene>
    <name evidence="5" type="primary">ackA_5</name>
    <name evidence="5" type="ORF">SDC9_15827</name>
</gene>